<dbReference type="AlphaFoldDB" id="A0A939F4T2"/>
<evidence type="ECO:0000313" key="2">
    <source>
        <dbReference type="EMBL" id="MBO0510390.1"/>
    </source>
</evidence>
<name>A0A939F4T2_9ACTN</name>
<dbReference type="Pfam" id="PF24315">
    <property type="entry name" value="DUF7489"/>
    <property type="match status" value="1"/>
</dbReference>
<protein>
    <recommendedName>
        <fullName evidence="1">DUF7489 domain-containing protein</fullName>
    </recommendedName>
</protein>
<dbReference type="RefSeq" id="WP_206959127.1">
    <property type="nucleotide sequence ID" value="NZ_BAAAJJ010000008.1"/>
</dbReference>
<dbReference type="InterPro" id="IPR055912">
    <property type="entry name" value="DUF7489"/>
</dbReference>
<keyword evidence="3" id="KW-1185">Reference proteome</keyword>
<proteinExistence type="predicted"/>
<gene>
    <name evidence="2" type="ORF">J0695_00970</name>
</gene>
<dbReference type="Proteomes" id="UP000664167">
    <property type="component" value="Unassembled WGS sequence"/>
</dbReference>
<comment type="caution">
    <text evidence="2">The sequence shown here is derived from an EMBL/GenBank/DDBJ whole genome shotgun (WGS) entry which is preliminary data.</text>
</comment>
<reference evidence="2" key="1">
    <citation type="submission" date="2021-03" db="EMBL/GenBank/DDBJ databases">
        <title>Streptomyces poriferae sp. nov., a novel marine sponge-derived Actinobacteria species with anti-MRSA activity.</title>
        <authorList>
            <person name="Sandoval-Powers M."/>
            <person name="Kralova S."/>
            <person name="Nguyen G.-S."/>
            <person name="Fawwal D."/>
            <person name="Degnes K."/>
            <person name="Klinkenberg G."/>
            <person name="Sletta H."/>
            <person name="Wentzel A."/>
            <person name="Liles M.R."/>
        </authorList>
    </citation>
    <scope>NUCLEOTIDE SEQUENCE</scope>
    <source>
        <strain evidence="2">DSM 41794</strain>
    </source>
</reference>
<organism evidence="2 3">
    <name type="scientific">Streptomyces beijiangensis</name>
    <dbReference type="NCBI Taxonomy" id="163361"/>
    <lineage>
        <taxon>Bacteria</taxon>
        <taxon>Bacillati</taxon>
        <taxon>Actinomycetota</taxon>
        <taxon>Actinomycetes</taxon>
        <taxon>Kitasatosporales</taxon>
        <taxon>Streptomycetaceae</taxon>
        <taxon>Streptomyces</taxon>
    </lineage>
</organism>
<accession>A0A939F4T2</accession>
<sequence>MFNSKRIKPEDSWRGAIVDKSRNIPDGSNMYHYIKVELTEGQTKKFRVDKALWETLEVGDRLIKQPGNAAPTKQ</sequence>
<feature type="domain" description="DUF7489" evidence="1">
    <location>
        <begin position="9"/>
        <end position="73"/>
    </location>
</feature>
<evidence type="ECO:0000313" key="3">
    <source>
        <dbReference type="Proteomes" id="UP000664167"/>
    </source>
</evidence>
<dbReference type="EMBL" id="JAFLRJ010000007">
    <property type="protein sequence ID" value="MBO0510390.1"/>
    <property type="molecule type" value="Genomic_DNA"/>
</dbReference>
<evidence type="ECO:0000259" key="1">
    <source>
        <dbReference type="Pfam" id="PF24315"/>
    </source>
</evidence>